<dbReference type="InterPro" id="IPR002942">
    <property type="entry name" value="S4_RNA-bd"/>
</dbReference>
<reference evidence="4 5" key="1">
    <citation type="journal article" date="2011" name="J. Bacteriol.">
        <title>Genome sequence of Methyloversatilis universalis FAM5T, a methylotrophic representative of the order Rhodocyclales.</title>
        <authorList>
            <person name="Kittichotirat W."/>
            <person name="Good N.M."/>
            <person name="Hall R."/>
            <person name="Bringel F."/>
            <person name="Lajus A."/>
            <person name="Medigue C."/>
            <person name="Smalley N.E."/>
            <person name="Beck D."/>
            <person name="Bumgarner R."/>
            <person name="Vuilleumier S."/>
            <person name="Kalyuzhnaya M.G."/>
        </authorList>
    </citation>
    <scope>NUCLEOTIDE SEQUENCE [LARGE SCALE GENOMIC DNA]</scope>
    <source>
        <strain evidence="5">ATCC BAA-1314 / JCM 13912 / FAM5</strain>
    </source>
</reference>
<keyword evidence="5" id="KW-1185">Reference proteome</keyword>
<feature type="domain" description="RNA-binding S4" evidence="3">
    <location>
        <begin position="29"/>
        <end position="72"/>
    </location>
</feature>
<dbReference type="Gene3D" id="3.10.290.10">
    <property type="entry name" value="RNA-binding S4 domain"/>
    <property type="match status" value="1"/>
</dbReference>
<dbReference type="Pfam" id="PF01479">
    <property type="entry name" value="S4"/>
    <property type="match status" value="1"/>
</dbReference>
<organism evidence="4 5">
    <name type="scientific">Methyloversatilis universalis (strain ATCC BAA-1314 / DSM 25237 / JCM 13912 / CCUG 52030 / FAM5)</name>
    <dbReference type="NCBI Taxonomy" id="1000565"/>
    <lineage>
        <taxon>Bacteria</taxon>
        <taxon>Pseudomonadati</taxon>
        <taxon>Pseudomonadota</taxon>
        <taxon>Betaproteobacteria</taxon>
        <taxon>Nitrosomonadales</taxon>
        <taxon>Sterolibacteriaceae</taxon>
        <taxon>Methyloversatilis</taxon>
    </lineage>
</organism>
<dbReference type="Proteomes" id="UP000005019">
    <property type="component" value="Unassembled WGS sequence"/>
</dbReference>
<proteinExistence type="predicted"/>
<evidence type="ECO:0000259" key="3">
    <source>
        <dbReference type="Pfam" id="PF01479"/>
    </source>
</evidence>
<evidence type="ECO:0000313" key="4">
    <source>
        <dbReference type="EMBL" id="EGK71535.1"/>
    </source>
</evidence>
<dbReference type="SUPFAM" id="SSF55174">
    <property type="entry name" value="Alpha-L RNA-binding motif"/>
    <property type="match status" value="1"/>
</dbReference>
<dbReference type="InterPro" id="IPR036986">
    <property type="entry name" value="S4_RNA-bd_sf"/>
</dbReference>
<dbReference type="EMBL" id="AFHG01000050">
    <property type="protein sequence ID" value="EGK71535.1"/>
    <property type="molecule type" value="Genomic_DNA"/>
</dbReference>
<sequence length="82" mass="8415">MKSFHRRTARPAPQPAAAVKAPPDRGGQVRIDALLVTRGLAPSRAAAQRLVDAGVVSVDGSPVLRASQTVAPDCCVAVSDAD</sequence>
<dbReference type="PROSITE" id="PS50889">
    <property type="entry name" value="S4"/>
    <property type="match status" value="1"/>
</dbReference>
<dbReference type="GO" id="GO:0003723">
    <property type="term" value="F:RNA binding"/>
    <property type="evidence" value="ECO:0007669"/>
    <property type="project" value="UniProtKB-KW"/>
</dbReference>
<dbReference type="eggNOG" id="COG1189">
    <property type="taxonomic scope" value="Bacteria"/>
</dbReference>
<protein>
    <submittedName>
        <fullName evidence="4">RNA-binding S4 domain protein</fullName>
    </submittedName>
</protein>
<comment type="caution">
    <text evidence="4">The sequence shown here is derived from an EMBL/GenBank/DDBJ whole genome shotgun (WGS) entry which is preliminary data.</text>
</comment>
<dbReference type="OrthoDB" id="8565911at2"/>
<dbReference type="RefSeq" id="WP_008061648.1">
    <property type="nucleotide sequence ID" value="NZ_AFHG01000050.1"/>
</dbReference>
<evidence type="ECO:0000256" key="2">
    <source>
        <dbReference type="SAM" id="MobiDB-lite"/>
    </source>
</evidence>
<keyword evidence="1" id="KW-0694">RNA-binding</keyword>
<feature type="region of interest" description="Disordered" evidence="2">
    <location>
        <begin position="1"/>
        <end position="25"/>
    </location>
</feature>
<evidence type="ECO:0000313" key="5">
    <source>
        <dbReference type="Proteomes" id="UP000005019"/>
    </source>
</evidence>
<name>F5RD64_METUF</name>
<gene>
    <name evidence="4" type="ORF">METUNv1_02224</name>
</gene>
<dbReference type="AlphaFoldDB" id="F5RD64"/>
<dbReference type="STRING" id="1000565.METUNv1_02224"/>
<evidence type="ECO:0000256" key="1">
    <source>
        <dbReference type="PROSITE-ProRule" id="PRU00182"/>
    </source>
</evidence>
<accession>F5RD64</accession>
<dbReference type="CDD" id="cd00165">
    <property type="entry name" value="S4"/>
    <property type="match status" value="1"/>
</dbReference>